<dbReference type="GO" id="GO:0006886">
    <property type="term" value="P:intracellular protein transport"/>
    <property type="evidence" value="ECO:0007669"/>
    <property type="project" value="InterPro"/>
</dbReference>
<evidence type="ECO:0000256" key="1">
    <source>
        <dbReference type="ARBA" id="ARBA00004308"/>
    </source>
</evidence>
<sequence>MIRAVIVMNNQGKPRLSKFYDFQPVEKQQELIRCVYEVLRTRAENMSNFIQANSIFGPDAWLVYKNYATLYFIFVFDSSENELAMLDLMQVFVETLDKCLSNACELDIVFNFSKVGKGLKCNHAGPKINDLVAQLIAHDFLSELLSELNCLLVELLGFCIFLASNLI</sequence>
<dbReference type="SUPFAM" id="SSF64356">
    <property type="entry name" value="SNARE-like"/>
    <property type="match status" value="1"/>
</dbReference>
<keyword evidence="3" id="KW-0813">Transport</keyword>
<evidence type="ECO:0000256" key="4">
    <source>
        <dbReference type="ARBA" id="ARBA00022927"/>
    </source>
</evidence>
<dbReference type="GO" id="GO:0016192">
    <property type="term" value="P:vesicle-mediated transport"/>
    <property type="evidence" value="ECO:0007669"/>
    <property type="project" value="InterPro"/>
</dbReference>
<evidence type="ECO:0000313" key="7">
    <source>
        <dbReference type="EMBL" id="KAK9286521.1"/>
    </source>
</evidence>
<dbReference type="EMBL" id="JBBPBK010000004">
    <property type="protein sequence ID" value="KAK9286521.1"/>
    <property type="molecule type" value="Genomic_DNA"/>
</dbReference>
<reference evidence="7 8" key="1">
    <citation type="journal article" date="2024" name="Plant J.">
        <title>Genome sequences and population genomics reveal climatic adaptation and genomic divergence between two closely related sweetgum species.</title>
        <authorList>
            <person name="Xu W.Q."/>
            <person name="Ren C.Q."/>
            <person name="Zhang X.Y."/>
            <person name="Comes H.P."/>
            <person name="Liu X.H."/>
            <person name="Li Y.G."/>
            <person name="Kettle C.J."/>
            <person name="Jalonen R."/>
            <person name="Gaisberger H."/>
            <person name="Ma Y.Z."/>
            <person name="Qiu Y.X."/>
        </authorList>
    </citation>
    <scope>NUCLEOTIDE SEQUENCE [LARGE SCALE GENOMIC DNA]</scope>
    <source>
        <strain evidence="7">Hangzhou</strain>
    </source>
</reference>
<keyword evidence="4" id="KW-0653">Protein transport</keyword>
<dbReference type="InterPro" id="IPR000804">
    <property type="entry name" value="Clathrin_sm-chain_CS"/>
</dbReference>
<dbReference type="Pfam" id="PF01217">
    <property type="entry name" value="Clat_adaptor_s"/>
    <property type="match status" value="1"/>
</dbReference>
<dbReference type="InterPro" id="IPR022775">
    <property type="entry name" value="AP_mu_sigma_su"/>
</dbReference>
<accession>A0AAP0RX56</accession>
<dbReference type="Gene3D" id="3.30.450.60">
    <property type="match status" value="1"/>
</dbReference>
<dbReference type="InterPro" id="IPR016635">
    <property type="entry name" value="AP_complex_ssu"/>
</dbReference>
<comment type="similarity">
    <text evidence="2">Belongs to the adaptor complexes small subunit family.</text>
</comment>
<dbReference type="GO" id="GO:0030117">
    <property type="term" value="C:membrane coat"/>
    <property type="evidence" value="ECO:0007669"/>
    <property type="project" value="InterPro"/>
</dbReference>
<evidence type="ECO:0000259" key="6">
    <source>
        <dbReference type="Pfam" id="PF01217"/>
    </source>
</evidence>
<keyword evidence="8" id="KW-1185">Reference proteome</keyword>
<feature type="domain" description="AP complex mu/sigma subunit" evidence="6">
    <location>
        <begin position="1"/>
        <end position="117"/>
    </location>
</feature>
<organism evidence="7 8">
    <name type="scientific">Liquidambar formosana</name>
    <name type="common">Formosan gum</name>
    <dbReference type="NCBI Taxonomy" id="63359"/>
    <lineage>
        <taxon>Eukaryota</taxon>
        <taxon>Viridiplantae</taxon>
        <taxon>Streptophyta</taxon>
        <taxon>Embryophyta</taxon>
        <taxon>Tracheophyta</taxon>
        <taxon>Spermatophyta</taxon>
        <taxon>Magnoliopsida</taxon>
        <taxon>eudicotyledons</taxon>
        <taxon>Gunneridae</taxon>
        <taxon>Pentapetalae</taxon>
        <taxon>Saxifragales</taxon>
        <taxon>Altingiaceae</taxon>
        <taxon>Liquidambar</taxon>
    </lineage>
</organism>
<dbReference type="Proteomes" id="UP001415857">
    <property type="component" value="Unassembled WGS sequence"/>
</dbReference>
<dbReference type="GO" id="GO:0012505">
    <property type="term" value="C:endomembrane system"/>
    <property type="evidence" value="ECO:0007669"/>
    <property type="project" value="UniProtKB-SubCell"/>
</dbReference>
<gene>
    <name evidence="7" type="ORF">L1049_014919</name>
</gene>
<name>A0AAP0RX56_LIQFO</name>
<evidence type="ECO:0000256" key="5">
    <source>
        <dbReference type="ARBA" id="ARBA00023136"/>
    </source>
</evidence>
<evidence type="ECO:0000313" key="8">
    <source>
        <dbReference type="Proteomes" id="UP001415857"/>
    </source>
</evidence>
<dbReference type="PROSITE" id="PS00989">
    <property type="entry name" value="CLAT_ADAPTOR_S"/>
    <property type="match status" value="1"/>
</dbReference>
<evidence type="ECO:0000256" key="3">
    <source>
        <dbReference type="ARBA" id="ARBA00022448"/>
    </source>
</evidence>
<comment type="caution">
    <text evidence="7">The sequence shown here is derived from an EMBL/GenBank/DDBJ whole genome shotgun (WGS) entry which is preliminary data.</text>
</comment>
<proteinExistence type="inferred from homology"/>
<evidence type="ECO:0000256" key="2">
    <source>
        <dbReference type="ARBA" id="ARBA00006972"/>
    </source>
</evidence>
<protein>
    <recommendedName>
        <fullName evidence="6">AP complex mu/sigma subunit domain-containing protein</fullName>
    </recommendedName>
</protein>
<dbReference type="AlphaFoldDB" id="A0AAP0RX56"/>
<comment type="subcellular location">
    <subcellularLocation>
        <location evidence="1">Endomembrane system</location>
    </subcellularLocation>
</comment>
<dbReference type="PANTHER" id="PTHR11753">
    <property type="entry name" value="ADAPTOR COMPLEXES SMALL SUBUNIT FAMILY"/>
    <property type="match status" value="1"/>
</dbReference>
<dbReference type="InterPro" id="IPR011012">
    <property type="entry name" value="Longin-like_dom_sf"/>
</dbReference>
<keyword evidence="5" id="KW-0472">Membrane</keyword>